<dbReference type="EMBL" id="QKZK01000002">
    <property type="protein sequence ID" value="PZX20354.1"/>
    <property type="molecule type" value="Genomic_DNA"/>
</dbReference>
<comment type="caution">
    <text evidence="3">The sequence shown here is derived from an EMBL/GenBank/DDBJ whole genome shotgun (WGS) entry which is preliminary data.</text>
</comment>
<keyword evidence="4" id="KW-1185">Reference proteome</keyword>
<keyword evidence="1" id="KW-0732">Signal</keyword>
<gene>
    <name evidence="3" type="ORF">LX69_00351</name>
</gene>
<proteinExistence type="predicted"/>
<sequence length="232" mass="24574">MKANLILLLMGMMMMPLMAQQPANPNAKVDTRTMGPYDKVKAGKGINVTLVESNKEEIVIHILNAEPEDVITQLEGKTLVLKMKTMMKTGVAVTAYVHYKKITELHAGGGASIDADGTVTADKLTLSVGADASIELDVDVKKLEASLTAGRIQLIGEAQAQHVVANTAARYNADALTSQEAFVKVNTGAQATVNVSERISATAGGGGRIYYMGNPAKVEKSESFGGKVEPQE</sequence>
<protein>
    <submittedName>
        <fullName evidence="3">Putative autotransporter adhesin-like protein</fullName>
    </submittedName>
</protein>
<dbReference type="Pfam" id="PF10988">
    <property type="entry name" value="DUF2807"/>
    <property type="match status" value="1"/>
</dbReference>
<reference evidence="3 4" key="1">
    <citation type="submission" date="2018-06" db="EMBL/GenBank/DDBJ databases">
        <title>Genomic Encyclopedia of Archaeal and Bacterial Type Strains, Phase II (KMG-II): from individual species to whole genera.</title>
        <authorList>
            <person name="Goeker M."/>
        </authorList>
    </citation>
    <scope>NUCLEOTIDE SEQUENCE [LARGE SCALE GENOMIC DNA]</scope>
    <source>
        <strain evidence="3 4">DSM 6779</strain>
    </source>
</reference>
<feature type="signal peptide" evidence="1">
    <location>
        <begin position="1"/>
        <end position="19"/>
    </location>
</feature>
<name>A0A2W7NUT3_9BACT</name>
<evidence type="ECO:0000313" key="4">
    <source>
        <dbReference type="Proteomes" id="UP000249239"/>
    </source>
</evidence>
<evidence type="ECO:0000313" key="3">
    <source>
        <dbReference type="EMBL" id="PZX20354.1"/>
    </source>
</evidence>
<accession>A0A2W7NUT3</accession>
<dbReference type="OrthoDB" id="680270at2"/>
<dbReference type="AlphaFoldDB" id="A0A2W7NUT3"/>
<organism evidence="3 4">
    <name type="scientific">Breznakibacter xylanolyticus</name>
    <dbReference type="NCBI Taxonomy" id="990"/>
    <lineage>
        <taxon>Bacteria</taxon>
        <taxon>Pseudomonadati</taxon>
        <taxon>Bacteroidota</taxon>
        <taxon>Bacteroidia</taxon>
        <taxon>Marinilabiliales</taxon>
        <taxon>Marinilabiliaceae</taxon>
        <taxon>Breznakibacter</taxon>
    </lineage>
</organism>
<feature type="domain" description="Putative auto-transporter adhesin head GIN" evidence="2">
    <location>
        <begin position="36"/>
        <end position="215"/>
    </location>
</feature>
<dbReference type="InterPro" id="IPR021255">
    <property type="entry name" value="DUF2807"/>
</dbReference>
<dbReference type="Proteomes" id="UP000249239">
    <property type="component" value="Unassembled WGS sequence"/>
</dbReference>
<evidence type="ECO:0000259" key="2">
    <source>
        <dbReference type="Pfam" id="PF10988"/>
    </source>
</evidence>
<dbReference type="Gene3D" id="2.160.20.120">
    <property type="match status" value="1"/>
</dbReference>
<dbReference type="RefSeq" id="WP_111444087.1">
    <property type="nucleotide sequence ID" value="NZ_QKZK01000002.1"/>
</dbReference>
<evidence type="ECO:0000256" key="1">
    <source>
        <dbReference type="SAM" id="SignalP"/>
    </source>
</evidence>
<feature type="chain" id="PRO_5016103796" evidence="1">
    <location>
        <begin position="20"/>
        <end position="232"/>
    </location>
</feature>